<accession>A0A422QVS4</accession>
<dbReference type="AlphaFoldDB" id="A0A422QVS4"/>
<sequence length="63" mass="7090">MDQFAITGAGFYAQIDFAALVGQRNRPDLCFVQPGSDMSRLCTKLVSHEPERQVQVEESIQFL</sequence>
<protein>
    <submittedName>
        <fullName evidence="1">Uncharacterized protein</fullName>
    </submittedName>
</protein>
<dbReference type="EMBL" id="PXNQ02000008">
    <property type="protein sequence ID" value="RNF34055.1"/>
    <property type="molecule type" value="Genomic_DNA"/>
</dbReference>
<dbReference type="Proteomes" id="UP000238137">
    <property type="component" value="Unassembled WGS sequence"/>
</dbReference>
<keyword evidence="2" id="KW-1185">Reference proteome</keyword>
<comment type="caution">
    <text evidence="1">The sequence shown here is derived from an EMBL/GenBank/DDBJ whole genome shotgun (WGS) entry which is preliminary data.</text>
</comment>
<evidence type="ECO:0000313" key="1">
    <source>
        <dbReference type="EMBL" id="RNF34055.1"/>
    </source>
</evidence>
<proteinExistence type="predicted"/>
<reference evidence="1" key="1">
    <citation type="submission" date="2018-05" db="EMBL/GenBank/DDBJ databases">
        <title>Reclassification of Methylarcula marina and Methylarcula terricola as Paracoccus methylarcula sp.nov., comb.nov. and Paracoccus terricola comb.nov.</title>
        <authorList>
            <person name="Shmareva M.N."/>
            <person name="Doronina N.V."/>
            <person name="Vasilenko O.V."/>
            <person name="Tarlachkov S.V."/>
            <person name="Trotsenko Y.A."/>
        </authorList>
    </citation>
    <scope>NUCLEOTIDE SEQUENCE [LARGE SCALE GENOMIC DNA]</scope>
    <source>
        <strain evidence="1">VKM B-2159</strain>
    </source>
</reference>
<name>A0A422QVS4_9RHOB</name>
<gene>
    <name evidence="1" type="ORF">A7A09_014265</name>
</gene>
<evidence type="ECO:0000313" key="2">
    <source>
        <dbReference type="Proteomes" id="UP000238137"/>
    </source>
</evidence>
<organism evidence="1 2">
    <name type="scientific">Paracoccus methylarcula</name>
    <dbReference type="NCBI Taxonomy" id="72022"/>
    <lineage>
        <taxon>Bacteria</taxon>
        <taxon>Pseudomonadati</taxon>
        <taxon>Pseudomonadota</taxon>
        <taxon>Alphaproteobacteria</taxon>
        <taxon>Rhodobacterales</taxon>
        <taxon>Paracoccaceae</taxon>
        <taxon>Paracoccus</taxon>
    </lineage>
</organism>